<gene>
    <name evidence="2" type="ORF">NPIRD3C_0701</name>
</gene>
<proteinExistence type="predicted"/>
<reference evidence="2 3" key="3">
    <citation type="journal article" date="2019" name="Int. J. Syst. Evol. Microbiol.">
        <title>Nitrosopumilus adriaticus sp. nov. and Nitrosopumilus piranensis sp. nov., two ammonia-oxidizing archaea from the Adriatic Sea and members of the class Nitrososphaeria.</title>
        <authorList>
            <person name="Bayer B."/>
            <person name="Vojvoda J."/>
            <person name="Reinthaler T."/>
            <person name="Reyes C."/>
            <person name="Pinto M."/>
            <person name="Herndl G.J."/>
        </authorList>
    </citation>
    <scope>NUCLEOTIDE SEQUENCE [LARGE SCALE GENOMIC DNA]</scope>
    <source>
        <strain evidence="2 3">D3C</strain>
    </source>
</reference>
<name>A0A0C5BY73_9ARCH</name>
<dbReference type="Pfam" id="PF12974">
    <property type="entry name" value="Phosphonate-bd"/>
    <property type="match status" value="1"/>
</dbReference>
<dbReference type="NCBIfam" id="TIGR01098">
    <property type="entry name" value="3A0109s03R"/>
    <property type="match status" value="1"/>
</dbReference>
<dbReference type="AlphaFoldDB" id="A0A0C5BY73"/>
<dbReference type="RefSeq" id="WP_148702846.1">
    <property type="nucleotide sequence ID" value="NZ_CP010868.1"/>
</dbReference>
<evidence type="ECO:0000256" key="1">
    <source>
        <dbReference type="ARBA" id="ARBA00022729"/>
    </source>
</evidence>
<organism evidence="2 3">
    <name type="scientific">Nitrosopumilus piranensis</name>
    <dbReference type="NCBI Taxonomy" id="1582439"/>
    <lineage>
        <taxon>Archaea</taxon>
        <taxon>Nitrososphaerota</taxon>
        <taxon>Nitrososphaeria</taxon>
        <taxon>Nitrosopumilales</taxon>
        <taxon>Nitrosopumilaceae</taxon>
        <taxon>Nitrosopumilus</taxon>
    </lineage>
</organism>
<dbReference type="EMBL" id="CP010868">
    <property type="protein sequence ID" value="AJM91915.1"/>
    <property type="molecule type" value="Genomic_DNA"/>
</dbReference>
<dbReference type="SUPFAM" id="SSF53850">
    <property type="entry name" value="Periplasmic binding protein-like II"/>
    <property type="match status" value="1"/>
</dbReference>
<dbReference type="PANTHER" id="PTHR35841">
    <property type="entry name" value="PHOSPHONATES-BINDING PERIPLASMIC PROTEIN"/>
    <property type="match status" value="1"/>
</dbReference>
<sequence>MNSSTKPILVISVIVAAAAGLAVGFSINGFSEDNSSNVVTSQSTSDEIKKITIGVMPNEDPMVFELQSQMLEEYFTEKLGIETEVFFPTDATTTVESIVTGDTQIAFMSARPAEFAYERSDEKTLLFMAEVRPFKSAGGEKLDTFYWSEFWVKKDSGINKLEDAKGKNVAFSGPTSTSGYLFPMSKLVDRGLIKSGDGADTFFSNVLFSGGYQQSLNALIEGQVDIAAGGDHAKYRYLTPEELSQIKVIERQGPVPTHGITYRADLVSPEIITKFEKAILDMKSERPDLLEKALFGATDFTPVNHHAHLAALDSALASTQIPAI</sequence>
<dbReference type="OrthoDB" id="146563at2157"/>
<dbReference type="GeneID" id="41599867"/>
<dbReference type="PATRIC" id="fig|1582439.9.peg.717"/>
<reference evidence="3" key="1">
    <citation type="submission" date="2015-02" db="EMBL/GenBank/DDBJ databases">
        <title>Characterization of two novel Thaumarchaeota isolated from the Northern Adriatic Sea.</title>
        <authorList>
            <person name="Bayer B."/>
            <person name="Vojvoda J."/>
            <person name="Offre P."/>
            <person name="Srivastava A."/>
            <person name="Elisabeth N."/>
            <person name="Garcia J.A.L."/>
            <person name="Schleper C."/>
            <person name="Herndl G.J."/>
        </authorList>
    </citation>
    <scope>NUCLEOTIDE SEQUENCE [LARGE SCALE GENOMIC DNA]</scope>
    <source>
        <strain evidence="3">D3C</strain>
    </source>
</reference>
<reference evidence="2 3" key="2">
    <citation type="journal article" date="2016" name="ISME J.">
        <title>Physiological and genomic characterization of two novel marine thaumarchaeal strains indicates niche differentiation.</title>
        <authorList>
            <person name="Bayer B."/>
            <person name="Vojvoda J."/>
            <person name="Offre P."/>
            <person name="Alves R.J."/>
            <person name="Elisabeth N.H."/>
            <person name="Garcia J.A."/>
            <person name="Volland J.M."/>
            <person name="Srivastava A."/>
            <person name="Schleper C."/>
            <person name="Herndl G.J."/>
        </authorList>
    </citation>
    <scope>NUCLEOTIDE SEQUENCE [LARGE SCALE GENOMIC DNA]</scope>
    <source>
        <strain evidence="2 3">D3C</strain>
    </source>
</reference>
<keyword evidence="3" id="KW-1185">Reference proteome</keyword>
<protein>
    <submittedName>
        <fullName evidence="2">Uncharacterized protein</fullName>
    </submittedName>
</protein>
<dbReference type="Proteomes" id="UP000032027">
    <property type="component" value="Chromosome"/>
</dbReference>
<dbReference type="PANTHER" id="PTHR35841:SF1">
    <property type="entry name" value="PHOSPHONATES-BINDING PERIPLASMIC PROTEIN"/>
    <property type="match status" value="1"/>
</dbReference>
<dbReference type="Gene3D" id="3.40.190.10">
    <property type="entry name" value="Periplasmic binding protein-like II"/>
    <property type="match status" value="2"/>
</dbReference>
<dbReference type="STRING" id="1582439.NPIRD3C_0701"/>
<dbReference type="GO" id="GO:0043190">
    <property type="term" value="C:ATP-binding cassette (ABC) transporter complex"/>
    <property type="evidence" value="ECO:0007669"/>
    <property type="project" value="InterPro"/>
</dbReference>
<dbReference type="InterPro" id="IPR005770">
    <property type="entry name" value="PhnD"/>
</dbReference>
<accession>A0A0C5BY73</accession>
<evidence type="ECO:0000313" key="3">
    <source>
        <dbReference type="Proteomes" id="UP000032027"/>
    </source>
</evidence>
<dbReference type="GO" id="GO:0055085">
    <property type="term" value="P:transmembrane transport"/>
    <property type="evidence" value="ECO:0007669"/>
    <property type="project" value="InterPro"/>
</dbReference>
<evidence type="ECO:0000313" key="2">
    <source>
        <dbReference type="EMBL" id="AJM91915.1"/>
    </source>
</evidence>
<dbReference type="KEGG" id="nid:NPIRD3C_0701"/>
<keyword evidence="1" id="KW-0732">Signal</keyword>
<dbReference type="HOGENOM" id="CLU_857468_0_0_2"/>